<dbReference type="SMART" id="SM00331">
    <property type="entry name" value="PP2C_SIG"/>
    <property type="match status" value="1"/>
</dbReference>
<dbReference type="InterPro" id="IPR001932">
    <property type="entry name" value="PPM-type_phosphatase-like_dom"/>
</dbReference>
<dbReference type="InterPro" id="IPR052016">
    <property type="entry name" value="Bact_Sigma-Reg"/>
</dbReference>
<evidence type="ECO:0000313" key="6">
    <source>
        <dbReference type="Proteomes" id="UP000236178"/>
    </source>
</evidence>
<evidence type="ECO:0000259" key="4">
    <source>
        <dbReference type="SMART" id="SM00331"/>
    </source>
</evidence>
<comment type="caution">
    <text evidence="5">The sequence shown here is derived from an EMBL/GenBank/DDBJ whole genome shotgun (WGS) entry which is preliminary data.</text>
</comment>
<dbReference type="Gene3D" id="3.60.40.10">
    <property type="entry name" value="PPM-type phosphatase domain"/>
    <property type="match status" value="1"/>
</dbReference>
<feature type="domain" description="GAF" evidence="3">
    <location>
        <begin position="197"/>
        <end position="374"/>
    </location>
</feature>
<dbReference type="InterPro" id="IPR013656">
    <property type="entry name" value="PAS_4"/>
</dbReference>
<proteinExistence type="predicted"/>
<dbReference type="SUPFAM" id="SSF55874">
    <property type="entry name" value="ATPase domain of HSP90 chaperone/DNA topoisomerase II/histidine kinase"/>
    <property type="match status" value="1"/>
</dbReference>
<dbReference type="InterPro" id="IPR036890">
    <property type="entry name" value="HATPase_C_sf"/>
</dbReference>
<keyword evidence="6" id="KW-1185">Reference proteome</keyword>
<accession>A0A2I0ST60</accession>
<dbReference type="CDD" id="cd16936">
    <property type="entry name" value="HATPase_RsbW-like"/>
    <property type="match status" value="1"/>
</dbReference>
<evidence type="ECO:0000259" key="3">
    <source>
        <dbReference type="SMART" id="SM00065"/>
    </source>
</evidence>
<evidence type="ECO:0000313" key="5">
    <source>
        <dbReference type="EMBL" id="PKT73105.1"/>
    </source>
</evidence>
<dbReference type="Pfam" id="PF07228">
    <property type="entry name" value="SpoIIE"/>
    <property type="match status" value="1"/>
</dbReference>
<dbReference type="InterPro" id="IPR035965">
    <property type="entry name" value="PAS-like_dom_sf"/>
</dbReference>
<dbReference type="FunFam" id="3.30.565.10:FF:000028">
    <property type="entry name" value="PAS sensor protein"/>
    <property type="match status" value="1"/>
</dbReference>
<name>A0A2I0ST60_9ACTN</name>
<dbReference type="InterPro" id="IPR000014">
    <property type="entry name" value="PAS"/>
</dbReference>
<dbReference type="InterPro" id="IPR029016">
    <property type="entry name" value="GAF-like_dom_sf"/>
</dbReference>
<dbReference type="SUPFAM" id="SSF55785">
    <property type="entry name" value="PYP-like sensor domain (PAS domain)"/>
    <property type="match status" value="1"/>
</dbReference>
<dbReference type="SMART" id="SM00065">
    <property type="entry name" value="GAF"/>
    <property type="match status" value="1"/>
</dbReference>
<gene>
    <name evidence="5" type="ORF">CW362_10215</name>
</gene>
<dbReference type="GO" id="GO:0016791">
    <property type="term" value="F:phosphatase activity"/>
    <property type="evidence" value="ECO:0007669"/>
    <property type="project" value="TreeGrafter"/>
</dbReference>
<dbReference type="CDD" id="cd00130">
    <property type="entry name" value="PAS"/>
    <property type="match status" value="1"/>
</dbReference>
<evidence type="ECO:0000256" key="2">
    <source>
        <dbReference type="SAM" id="MobiDB-lite"/>
    </source>
</evidence>
<dbReference type="InterPro" id="IPR003594">
    <property type="entry name" value="HATPase_dom"/>
</dbReference>
<dbReference type="Pfam" id="PF08448">
    <property type="entry name" value="PAS_4"/>
    <property type="match status" value="1"/>
</dbReference>
<evidence type="ECO:0000256" key="1">
    <source>
        <dbReference type="ARBA" id="ARBA00022801"/>
    </source>
</evidence>
<organism evidence="5 6">
    <name type="scientific">Streptomyces populi</name>
    <dbReference type="NCBI Taxonomy" id="2058924"/>
    <lineage>
        <taxon>Bacteria</taxon>
        <taxon>Bacillati</taxon>
        <taxon>Actinomycetota</taxon>
        <taxon>Actinomycetes</taxon>
        <taxon>Kitasatosporales</taxon>
        <taxon>Streptomycetaceae</taxon>
        <taxon>Streptomyces</taxon>
    </lineage>
</organism>
<sequence>MTTATRSKRFSRPPAAPLRWQEPACGGWIGATDVTDSSRCSVVTDGYGSKAGSADEELEDALLDALFSRSPAGLHIYDRHLRLVRVNTAARMMRDFPVDRMVGCSLSEILRAFDISDRGSVERTARRVLESGRPVFDLAVRLRSRREPTVEVVTSATVLRLQGTDGTVLGVAAALTDVTARVRAEADLRLLNEAATRVGTTLDVFRTAAEFGDLAVPRLADTVTVDVYDTVVRGHAPTPESRDQGAVLRRAGFRSAAGTEYQGVPRVGEVTTYPPATPYRAALDTLAPRLIGRLGPDTSWLDPDRRRDARILAAGVHSMLLVPIRARGLVLGLACFYRWRNPTPFDDKDLVLAEQLITHAALCLDNARQYGRERSTARILTGRLAHPETPGAAAVDLAHTYLPAGTGGAWFDVIPLSGARIALVAGDAAAEADDADPVAMGELRAAIEALSDLDLPPDEILERLHDLTSRPQPFPSGSPGLPSPDTSPASCLYVVYDPVTRLCTAASAGHPAPFLVHPGGDVETLDVAPGPPLGQDIAQYRSTERALPTGSTLLLYNTALLAEPVMAQSLPSRIAEAAPGLSLQSLCDSLALDLGPDRLGHDAFLLLARTRALGPEQTNTWTFPNDPAIVSMARKAATDQLTRWGVDADLVDNTALIVSELVTNAVRYAKGTIRLRLILGDTLTCEVADDSSTAPHLRRALDTDEHGRGLFITAQLTRRWGVRGDRRGKAIWAEQDLVPSSPPSMPERHAPVGAGTP</sequence>
<dbReference type="FunFam" id="3.30.450.40:FF:000035">
    <property type="entry name" value="PAS sensor protein"/>
    <property type="match status" value="1"/>
</dbReference>
<protein>
    <submittedName>
        <fullName evidence="5">Uncharacterized protein</fullName>
    </submittedName>
</protein>
<dbReference type="InterPro" id="IPR036457">
    <property type="entry name" value="PPM-type-like_dom_sf"/>
</dbReference>
<dbReference type="OrthoDB" id="118142at2"/>
<dbReference type="Pfam" id="PF01590">
    <property type="entry name" value="GAF"/>
    <property type="match status" value="1"/>
</dbReference>
<dbReference type="InterPro" id="IPR003018">
    <property type="entry name" value="GAF"/>
</dbReference>
<feature type="region of interest" description="Disordered" evidence="2">
    <location>
        <begin position="736"/>
        <end position="757"/>
    </location>
</feature>
<feature type="domain" description="PPM-type phosphatase" evidence="4">
    <location>
        <begin position="392"/>
        <end position="611"/>
    </location>
</feature>
<dbReference type="Gene3D" id="3.30.450.20">
    <property type="entry name" value="PAS domain"/>
    <property type="match status" value="1"/>
</dbReference>
<keyword evidence="1" id="KW-0378">Hydrolase</keyword>
<dbReference type="PANTHER" id="PTHR43156:SF2">
    <property type="entry name" value="STAGE II SPORULATION PROTEIN E"/>
    <property type="match status" value="1"/>
</dbReference>
<reference evidence="5 6" key="1">
    <citation type="submission" date="2017-12" db="EMBL/GenBank/DDBJ databases">
        <title>Streptomyces populusis sp. nov., a novel endophytic actinobacterium isolated from stems of Populus adenopoda Maxim.</title>
        <authorList>
            <person name="Wang Z."/>
        </authorList>
    </citation>
    <scope>NUCLEOTIDE SEQUENCE [LARGE SCALE GENOMIC DNA]</scope>
    <source>
        <strain evidence="5 6">A249</strain>
    </source>
</reference>
<dbReference type="Gene3D" id="3.30.565.10">
    <property type="entry name" value="Histidine kinase-like ATPase, C-terminal domain"/>
    <property type="match status" value="1"/>
</dbReference>
<dbReference type="EMBL" id="PJOS01000014">
    <property type="protein sequence ID" value="PKT73105.1"/>
    <property type="molecule type" value="Genomic_DNA"/>
</dbReference>
<dbReference type="Proteomes" id="UP000236178">
    <property type="component" value="Unassembled WGS sequence"/>
</dbReference>
<dbReference type="SUPFAM" id="SSF55781">
    <property type="entry name" value="GAF domain-like"/>
    <property type="match status" value="1"/>
</dbReference>
<dbReference type="PANTHER" id="PTHR43156">
    <property type="entry name" value="STAGE II SPORULATION PROTEIN E-RELATED"/>
    <property type="match status" value="1"/>
</dbReference>
<dbReference type="AlphaFoldDB" id="A0A2I0ST60"/>
<dbReference type="Gene3D" id="3.30.450.40">
    <property type="match status" value="1"/>
</dbReference>
<dbReference type="Pfam" id="PF13581">
    <property type="entry name" value="HATPase_c_2"/>
    <property type="match status" value="1"/>
</dbReference>